<protein>
    <submittedName>
        <fullName evidence="1">Uncharacterized protein</fullName>
    </submittedName>
</protein>
<sequence>MVSSKNRRSSSKEIEEYVNVYAAVCLLLLVSGLPPMSSAAPVSKNASDWENPCDYTGEVTSVIPYNASLAEEIANQAKRTLENTASYKNSFAYHTHSFEIYDSLLERWETDLWFRNLSWFEPELLPASHVAAPGTTHAPHHNRTAAQVIEELLSSDERLDAVLPRLYRGLQFVVASFDKMTRGAEFTDQQLETNITVTYHDIKFMLCNFFELIRARNLIDKIPPLDLSELPKFEDRLRDMLLVFRDSLDYVSYLGRLFERVHQKHSQEAKS</sequence>
<reference evidence="1 2" key="1">
    <citation type="submission" date="2021-06" db="EMBL/GenBank/DDBJ databases">
        <title>A haploid diamondback moth (Plutella xylostella L.) genome assembly resolves 31 chromosomes and identifies a diamide resistance mutation.</title>
        <authorList>
            <person name="Ward C.M."/>
            <person name="Perry K.D."/>
            <person name="Baker G."/>
            <person name="Powis K."/>
            <person name="Heckel D.G."/>
            <person name="Baxter S.W."/>
        </authorList>
    </citation>
    <scope>NUCLEOTIDE SEQUENCE [LARGE SCALE GENOMIC DNA]</scope>
    <source>
        <strain evidence="1 2">LV</strain>
        <tissue evidence="1">Single pupa</tissue>
    </source>
</reference>
<name>A0ABQ7Q209_PLUXY</name>
<dbReference type="EMBL" id="JAHIBW010000023">
    <property type="protein sequence ID" value="KAG7298774.1"/>
    <property type="molecule type" value="Genomic_DNA"/>
</dbReference>
<evidence type="ECO:0000313" key="2">
    <source>
        <dbReference type="Proteomes" id="UP000823941"/>
    </source>
</evidence>
<keyword evidence="2" id="KW-1185">Reference proteome</keyword>
<organism evidence="1 2">
    <name type="scientific">Plutella xylostella</name>
    <name type="common">Diamondback moth</name>
    <name type="synonym">Plutella maculipennis</name>
    <dbReference type="NCBI Taxonomy" id="51655"/>
    <lineage>
        <taxon>Eukaryota</taxon>
        <taxon>Metazoa</taxon>
        <taxon>Ecdysozoa</taxon>
        <taxon>Arthropoda</taxon>
        <taxon>Hexapoda</taxon>
        <taxon>Insecta</taxon>
        <taxon>Pterygota</taxon>
        <taxon>Neoptera</taxon>
        <taxon>Endopterygota</taxon>
        <taxon>Lepidoptera</taxon>
        <taxon>Glossata</taxon>
        <taxon>Ditrysia</taxon>
        <taxon>Yponomeutoidea</taxon>
        <taxon>Plutellidae</taxon>
        <taxon>Plutella</taxon>
    </lineage>
</organism>
<evidence type="ECO:0000313" key="1">
    <source>
        <dbReference type="EMBL" id="KAG7298774.1"/>
    </source>
</evidence>
<accession>A0ABQ7Q209</accession>
<dbReference type="Proteomes" id="UP000823941">
    <property type="component" value="Chromosome 23"/>
</dbReference>
<comment type="caution">
    <text evidence="1">The sequence shown here is derived from an EMBL/GenBank/DDBJ whole genome shotgun (WGS) entry which is preliminary data.</text>
</comment>
<proteinExistence type="predicted"/>
<gene>
    <name evidence="1" type="ORF">JYU34_017195</name>
</gene>